<evidence type="ECO:0000313" key="1">
    <source>
        <dbReference type="EMBL" id="TBO45258.1"/>
    </source>
</evidence>
<proteinExistence type="predicted"/>
<keyword evidence="2" id="KW-1185">Reference proteome</keyword>
<dbReference type="Pfam" id="PF13181">
    <property type="entry name" value="TPR_8"/>
    <property type="match status" value="1"/>
</dbReference>
<dbReference type="Gene3D" id="1.25.40.10">
    <property type="entry name" value="Tetratricopeptide repeat domain"/>
    <property type="match status" value="1"/>
</dbReference>
<reference evidence="1 2" key="1">
    <citation type="submission" date="2019-02" db="EMBL/GenBank/DDBJ databases">
        <title>Pedobacter kyonggii whole genome sequence analysis.</title>
        <authorList>
            <person name="Dahal R.H."/>
        </authorList>
    </citation>
    <scope>NUCLEOTIDE SEQUENCE [LARGE SCALE GENOMIC DNA]</scope>
    <source>
        <strain evidence="1 2">K-4-11-1</strain>
    </source>
</reference>
<dbReference type="AlphaFoldDB" id="A0A4Q9HJT5"/>
<sequence length="427" mass="49228">MNPIQLELFKIDKQWQQVVRQYPSETLFLCLGERHEVNLFESYFKYQLTEESRTNDIFLLHYQEFQNKNDYGRSLVKEWKEIFDLWQKDTNAGVIWDVETGGGDKNYKTDAYLPVRALVRLCNLYPDLKLKKIYVQLAPTTIHDVAGLSEWINEWCSCIKASNNHNIKLVYTEHHIHRTLKKLKQGTEFKLHVDVSQLMQNAAAHTNREKNDPEADYQQQILIASNYLSKGKHEQANAVLERAIVIAQKQGLHEAVVAARIMLAQSLAVKNKRSEARQQYEMALARAGENTLLSAHIHMSYGSFLLAHSGKDEAKKYFEKAIKIAEVIENNFIAMECTRLLGQLSESKITGSAKAMGYYLKCLEIARKMPIEKRRQSSMAYTASIMLKKYGEESPEGKKLDMDMRQDYGEDWKSMAEVPKNHANPLS</sequence>
<dbReference type="SUPFAM" id="SSF48452">
    <property type="entry name" value="TPR-like"/>
    <property type="match status" value="1"/>
</dbReference>
<dbReference type="OrthoDB" id="620105at2"/>
<name>A0A4Q9HJT5_9SPHI</name>
<dbReference type="EMBL" id="SIXF01000001">
    <property type="protein sequence ID" value="TBO45258.1"/>
    <property type="molecule type" value="Genomic_DNA"/>
</dbReference>
<dbReference type="Proteomes" id="UP000291819">
    <property type="component" value="Unassembled WGS sequence"/>
</dbReference>
<organism evidence="1 2">
    <name type="scientific">Pedobacter kyonggii</name>
    <dbReference type="NCBI Taxonomy" id="1926871"/>
    <lineage>
        <taxon>Bacteria</taxon>
        <taxon>Pseudomonadati</taxon>
        <taxon>Bacteroidota</taxon>
        <taxon>Sphingobacteriia</taxon>
        <taxon>Sphingobacteriales</taxon>
        <taxon>Sphingobacteriaceae</taxon>
        <taxon>Pedobacter</taxon>
    </lineage>
</organism>
<dbReference type="InterPro" id="IPR011990">
    <property type="entry name" value="TPR-like_helical_dom_sf"/>
</dbReference>
<gene>
    <name evidence="1" type="ORF">EYS08_02655</name>
</gene>
<dbReference type="InterPro" id="IPR019734">
    <property type="entry name" value="TPR_rpt"/>
</dbReference>
<evidence type="ECO:0000313" key="2">
    <source>
        <dbReference type="Proteomes" id="UP000291819"/>
    </source>
</evidence>
<protein>
    <submittedName>
        <fullName evidence="1">Uncharacterized protein</fullName>
    </submittedName>
</protein>
<dbReference type="RefSeq" id="WP_131028293.1">
    <property type="nucleotide sequence ID" value="NZ_SIXF01000001.1"/>
</dbReference>
<accession>A0A4Q9HJT5</accession>
<comment type="caution">
    <text evidence="1">The sequence shown here is derived from an EMBL/GenBank/DDBJ whole genome shotgun (WGS) entry which is preliminary data.</text>
</comment>